<dbReference type="OrthoDB" id="5196031at2"/>
<evidence type="ECO:0000313" key="1">
    <source>
        <dbReference type="EMBL" id="KUL43754.1"/>
    </source>
</evidence>
<dbReference type="RefSeq" id="WP_059149104.1">
    <property type="nucleotide sequence ID" value="NZ_LLZJ01000420.1"/>
</dbReference>
<dbReference type="AlphaFoldDB" id="A0A0X3VGM7"/>
<dbReference type="Gene3D" id="3.40.50.1110">
    <property type="entry name" value="SGNH hydrolase"/>
    <property type="match status" value="1"/>
</dbReference>
<dbReference type="SUPFAM" id="SSF52266">
    <property type="entry name" value="SGNH hydrolase"/>
    <property type="match status" value="1"/>
</dbReference>
<dbReference type="EMBL" id="LLZJ01000420">
    <property type="protein sequence ID" value="KUL43754.1"/>
    <property type="molecule type" value="Genomic_DNA"/>
</dbReference>
<proteinExistence type="predicted"/>
<sequence>MDTVVFTATYADIPAHLPVPGPFRELLRERFVLAHEVLGKITESTGALCLDVTAAAEWSRPDMWSEDGLHPIPRGHQWFAESIADLLERATGTPCRPRC</sequence>
<organism evidence="1 2">
    <name type="scientific">Streptomyces violaceusniger</name>
    <dbReference type="NCBI Taxonomy" id="68280"/>
    <lineage>
        <taxon>Bacteria</taxon>
        <taxon>Bacillati</taxon>
        <taxon>Actinomycetota</taxon>
        <taxon>Actinomycetes</taxon>
        <taxon>Kitasatosporales</taxon>
        <taxon>Streptomycetaceae</taxon>
        <taxon>Streptomyces</taxon>
        <taxon>Streptomyces violaceusniger group</taxon>
    </lineage>
</organism>
<protein>
    <recommendedName>
        <fullName evidence="3">SGNH hydrolase-type esterase domain-containing protein</fullName>
    </recommendedName>
</protein>
<gene>
    <name evidence="1" type="ORF">ADL28_42220</name>
</gene>
<reference evidence="2" key="1">
    <citation type="submission" date="2015-10" db="EMBL/GenBank/DDBJ databases">
        <authorList>
            <person name="Ju K.-S."/>
            <person name="Doroghazi J.R."/>
            <person name="Metcalf W.W."/>
        </authorList>
    </citation>
    <scope>NUCLEOTIDE SEQUENCE [LARGE SCALE GENOMIC DNA]</scope>
    <source>
        <strain evidence="2">NRRL F-8817</strain>
    </source>
</reference>
<accession>A0A0X3VGM7</accession>
<dbReference type="Proteomes" id="UP000053413">
    <property type="component" value="Unassembled WGS sequence"/>
</dbReference>
<evidence type="ECO:0000313" key="2">
    <source>
        <dbReference type="Proteomes" id="UP000053413"/>
    </source>
</evidence>
<evidence type="ECO:0008006" key="3">
    <source>
        <dbReference type="Google" id="ProtNLM"/>
    </source>
</evidence>
<dbReference type="InterPro" id="IPR036514">
    <property type="entry name" value="SGNH_hydro_sf"/>
</dbReference>
<comment type="caution">
    <text evidence="1">The sequence shown here is derived from an EMBL/GenBank/DDBJ whole genome shotgun (WGS) entry which is preliminary data.</text>
</comment>
<name>A0A0X3VGM7_STRVO</name>